<gene>
    <name evidence="2" type="ORF">HGA08_09975</name>
</gene>
<dbReference type="EMBL" id="JAAXOP010000004">
    <property type="protein sequence ID" value="NKY50537.1"/>
    <property type="molecule type" value="Genomic_DNA"/>
</dbReference>
<dbReference type="InterPro" id="IPR001387">
    <property type="entry name" value="Cro/C1-type_HTH"/>
</dbReference>
<dbReference type="Gene3D" id="1.10.260.40">
    <property type="entry name" value="lambda repressor-like DNA-binding domains"/>
    <property type="match status" value="1"/>
</dbReference>
<dbReference type="RefSeq" id="WP_157102856.1">
    <property type="nucleotide sequence ID" value="NZ_JAAXOP010000004.1"/>
</dbReference>
<evidence type="ECO:0000259" key="1">
    <source>
        <dbReference type="PROSITE" id="PS50943"/>
    </source>
</evidence>
<keyword evidence="3" id="KW-1185">Reference proteome</keyword>
<accession>A0A846XV84</accession>
<dbReference type="AlphaFoldDB" id="A0A846XV84"/>
<dbReference type="GO" id="GO:0003677">
    <property type="term" value="F:DNA binding"/>
    <property type="evidence" value="ECO:0007669"/>
    <property type="project" value="InterPro"/>
</dbReference>
<reference evidence="2 3" key="1">
    <citation type="submission" date="2020-04" db="EMBL/GenBank/DDBJ databases">
        <title>MicrobeNet Type strains.</title>
        <authorList>
            <person name="Nicholson A.C."/>
        </authorList>
    </citation>
    <scope>NUCLEOTIDE SEQUENCE [LARGE SCALE GENOMIC DNA]</scope>
    <source>
        <strain evidence="2 3">JCM 12354</strain>
    </source>
</reference>
<dbReference type="SUPFAM" id="SSF47413">
    <property type="entry name" value="lambda repressor-like DNA-binding domains"/>
    <property type="match status" value="1"/>
</dbReference>
<sequence length="207" mass="23418">MNVAEYAELTQVSPRRVRAMARSGVIQAHRTGDRWEIDEVAPHRRRRRPLSPASRLALTRALHTRTLEGLSGQMRARTAERVDLLRRTDEPAHILADWWGGVAPTHLDGGSNLVVHAIRGNHDRVAEVLHRPRTEYLREPADLARTVRDERAIHGLTRRALSERADVDTGLIGSIERAEPLNDIRGVRRVLRALEVEPLALPPMDLR</sequence>
<evidence type="ECO:0000313" key="3">
    <source>
        <dbReference type="Proteomes" id="UP000565711"/>
    </source>
</evidence>
<name>A0A846XV84_9NOCA</name>
<protein>
    <submittedName>
        <fullName evidence="2">Helix-turn-helix domain-containing protein</fullName>
    </submittedName>
</protein>
<dbReference type="Proteomes" id="UP000565711">
    <property type="component" value="Unassembled WGS sequence"/>
</dbReference>
<proteinExistence type="predicted"/>
<dbReference type="PROSITE" id="PS50943">
    <property type="entry name" value="HTH_CROC1"/>
    <property type="match status" value="1"/>
</dbReference>
<feature type="domain" description="HTH cro/C1-type" evidence="1">
    <location>
        <begin position="147"/>
        <end position="201"/>
    </location>
</feature>
<evidence type="ECO:0000313" key="2">
    <source>
        <dbReference type="EMBL" id="NKY50537.1"/>
    </source>
</evidence>
<comment type="caution">
    <text evidence="2">The sequence shown here is derived from an EMBL/GenBank/DDBJ whole genome shotgun (WGS) entry which is preliminary data.</text>
</comment>
<dbReference type="InterPro" id="IPR010982">
    <property type="entry name" value="Lambda_DNA-bd_dom_sf"/>
</dbReference>
<organism evidence="2 3">
    <name type="scientific">Nocardia vermiculata</name>
    <dbReference type="NCBI Taxonomy" id="257274"/>
    <lineage>
        <taxon>Bacteria</taxon>
        <taxon>Bacillati</taxon>
        <taxon>Actinomycetota</taxon>
        <taxon>Actinomycetes</taxon>
        <taxon>Mycobacteriales</taxon>
        <taxon>Nocardiaceae</taxon>
        <taxon>Nocardia</taxon>
    </lineage>
</organism>